<accession>A0AAE1EEQ0</accession>
<comment type="caution">
    <text evidence="1">The sequence shown here is derived from an EMBL/GenBank/DDBJ whole genome shotgun (WGS) entry which is preliminary data.</text>
</comment>
<dbReference type="AlphaFoldDB" id="A0AAE1EEQ0"/>
<sequence>MQSSRLIVYREFIRDFVDSIAVSINGHFKRTNSSQLWELEVARFYFASGGNVSIFIAFERNQDNPTLDLWMSMAIEGRANQGKLSRKSCLI</sequence>
<evidence type="ECO:0000313" key="2">
    <source>
        <dbReference type="Proteomes" id="UP001283361"/>
    </source>
</evidence>
<name>A0AAE1EEQ0_9GAST</name>
<proteinExistence type="predicted"/>
<gene>
    <name evidence="1" type="ORF">RRG08_028033</name>
</gene>
<reference evidence="1" key="1">
    <citation type="journal article" date="2023" name="G3 (Bethesda)">
        <title>A reference genome for the long-term kleptoplast-retaining sea slug Elysia crispata morphotype clarki.</title>
        <authorList>
            <person name="Eastman K.E."/>
            <person name="Pendleton A.L."/>
            <person name="Shaikh M.A."/>
            <person name="Suttiyut T."/>
            <person name="Ogas R."/>
            <person name="Tomko P."/>
            <person name="Gavelis G."/>
            <person name="Widhalm J.R."/>
            <person name="Wisecaver J.H."/>
        </authorList>
    </citation>
    <scope>NUCLEOTIDE SEQUENCE</scope>
    <source>
        <strain evidence="1">ECLA1</strain>
    </source>
</reference>
<organism evidence="1 2">
    <name type="scientific">Elysia crispata</name>
    <name type="common">lettuce slug</name>
    <dbReference type="NCBI Taxonomy" id="231223"/>
    <lineage>
        <taxon>Eukaryota</taxon>
        <taxon>Metazoa</taxon>
        <taxon>Spiralia</taxon>
        <taxon>Lophotrochozoa</taxon>
        <taxon>Mollusca</taxon>
        <taxon>Gastropoda</taxon>
        <taxon>Heterobranchia</taxon>
        <taxon>Euthyneura</taxon>
        <taxon>Panpulmonata</taxon>
        <taxon>Sacoglossa</taxon>
        <taxon>Placobranchoidea</taxon>
        <taxon>Plakobranchidae</taxon>
        <taxon>Elysia</taxon>
    </lineage>
</organism>
<protein>
    <submittedName>
        <fullName evidence="1">Uncharacterized protein</fullName>
    </submittedName>
</protein>
<keyword evidence="2" id="KW-1185">Reference proteome</keyword>
<evidence type="ECO:0000313" key="1">
    <source>
        <dbReference type="EMBL" id="KAK3803113.1"/>
    </source>
</evidence>
<dbReference type="Proteomes" id="UP001283361">
    <property type="component" value="Unassembled WGS sequence"/>
</dbReference>
<dbReference type="EMBL" id="JAWDGP010000188">
    <property type="protein sequence ID" value="KAK3803113.1"/>
    <property type="molecule type" value="Genomic_DNA"/>
</dbReference>